<gene>
    <name evidence="2" type="ORF">FKY71_02530</name>
</gene>
<organism evidence="2 3">
    <name type="scientific">Spiribacter salinus</name>
    <dbReference type="NCBI Taxonomy" id="1335746"/>
    <lineage>
        <taxon>Bacteria</taxon>
        <taxon>Pseudomonadati</taxon>
        <taxon>Pseudomonadota</taxon>
        <taxon>Gammaproteobacteria</taxon>
        <taxon>Chromatiales</taxon>
        <taxon>Ectothiorhodospiraceae</taxon>
        <taxon>Spiribacter</taxon>
    </lineage>
</organism>
<protein>
    <submittedName>
        <fullName evidence="2">DUF1329 domain-containing protein</fullName>
    </submittedName>
</protein>
<comment type="caution">
    <text evidence="2">The sequence shown here is derived from an EMBL/GenBank/DDBJ whole genome shotgun (WGS) entry which is preliminary data.</text>
</comment>
<evidence type="ECO:0000256" key="1">
    <source>
        <dbReference type="SAM" id="SignalP"/>
    </source>
</evidence>
<dbReference type="InterPro" id="IPR010752">
    <property type="entry name" value="DUF1329"/>
</dbReference>
<reference evidence="2 3" key="1">
    <citation type="submission" date="2019-06" db="EMBL/GenBank/DDBJ databases">
        <title>Metagenome assembled Genome of Spiribacter salinus SL48-SHIP from the microbial mat of Salt Lake 48 (Novosibirsk region, Russia).</title>
        <authorList>
            <person name="Shipova A."/>
            <person name="Rozanov A.S."/>
            <person name="Bryanskaya A.V."/>
            <person name="Peltek S.E."/>
        </authorList>
    </citation>
    <scope>NUCLEOTIDE SEQUENCE [LARGE SCALE GENOMIC DNA]</scope>
    <source>
        <strain evidence="2">SL48-SHIP-2</strain>
    </source>
</reference>
<dbReference type="EMBL" id="VIFK01000008">
    <property type="protein sequence ID" value="TQF00620.1"/>
    <property type="molecule type" value="Genomic_DNA"/>
</dbReference>
<dbReference type="Pfam" id="PF07044">
    <property type="entry name" value="DUF1329"/>
    <property type="match status" value="1"/>
</dbReference>
<dbReference type="Proteomes" id="UP000315400">
    <property type="component" value="Unassembled WGS sequence"/>
</dbReference>
<keyword evidence="1" id="KW-0732">Signal</keyword>
<dbReference type="AlphaFoldDB" id="A0A540VV31"/>
<dbReference type="CDD" id="cd16329">
    <property type="entry name" value="LolA_like"/>
    <property type="match status" value="1"/>
</dbReference>
<feature type="chain" id="PRO_5022141285" evidence="1">
    <location>
        <begin position="27"/>
        <end position="427"/>
    </location>
</feature>
<accession>A0A540VV31</accession>
<evidence type="ECO:0000313" key="2">
    <source>
        <dbReference type="EMBL" id="TQF00620.1"/>
    </source>
</evidence>
<sequence length="427" mass="49096">MVLRKKVGSLAFSGITLMFAALSLHAKDLSEGTVIDASNLESVLQDTYQGHKITDVLTERLAWQIKEHNLKITLGDAPDFDVDENYWKLTRAHSGEASLNPQTRQLENWSGAGMPFPMSEIDENDPNAGDKLVWNFFTYQPDGDVTRFPFTYLLIDGDSGLDRIQEWFWIRYKYSGRFSPNNEPNINENGETILNKTMINARYPRDIRGLGTLSTAYYADTVDDSFAYLPAVRRVRRTSGGAWMDPIGGTDQLQDDINVWNTHPNWYPKIEVLEKRWILAPISESWTSYPDKDSDAEKYPFVDLDTAPHWNPEQFKWEPREVYVIEATAPDEHPYSKKIMYYSTDLTWIYQGETYDKKGEFWKYLYWVPRNYTAEDGTKVVTVASAFVQDYQRMHATLFVSNTAWEFNPSGVRQSDASLPALQSGGR</sequence>
<proteinExistence type="predicted"/>
<feature type="signal peptide" evidence="1">
    <location>
        <begin position="1"/>
        <end position="26"/>
    </location>
</feature>
<dbReference type="Gene3D" id="2.50.20.10">
    <property type="entry name" value="Lipoprotein localisation LolA/LolB/LppX"/>
    <property type="match status" value="1"/>
</dbReference>
<name>A0A540VV31_9GAMM</name>
<evidence type="ECO:0000313" key="3">
    <source>
        <dbReference type="Proteomes" id="UP000315400"/>
    </source>
</evidence>